<keyword evidence="3" id="KW-1185">Reference proteome</keyword>
<dbReference type="InterPro" id="IPR031165">
    <property type="entry name" value="GNAT_YJDJ"/>
</dbReference>
<organism evidence="2 3">
    <name type="scientific">Liquorilactobacillus satsumensis DSM 16230 = JCM 12392</name>
    <dbReference type="NCBI Taxonomy" id="1423801"/>
    <lineage>
        <taxon>Bacteria</taxon>
        <taxon>Bacillati</taxon>
        <taxon>Bacillota</taxon>
        <taxon>Bacilli</taxon>
        <taxon>Lactobacillales</taxon>
        <taxon>Lactobacillaceae</taxon>
        <taxon>Liquorilactobacillus</taxon>
    </lineage>
</organism>
<feature type="domain" description="N-acetyltransferase" evidence="1">
    <location>
        <begin position="5"/>
        <end position="93"/>
    </location>
</feature>
<accession>A0A0R1V3X7</accession>
<dbReference type="OrthoDB" id="9793389at2"/>
<dbReference type="InterPro" id="IPR045057">
    <property type="entry name" value="Gcn5-rel_NAT"/>
</dbReference>
<name>A0A0R1V3X7_9LACO</name>
<evidence type="ECO:0000313" key="2">
    <source>
        <dbReference type="EMBL" id="KRM00257.1"/>
    </source>
</evidence>
<sequence>MFTAWSESAFDYYRAQTDKNPVAHIGFRLINHEQTYVVEHTWVAEEARGQGLAGRITKDFLDQVAAQKKKVLPLCPFTRAFFEKNPEYKSLLAKER</sequence>
<dbReference type="PANTHER" id="PTHR31435">
    <property type="entry name" value="PROTEIN NATD1"/>
    <property type="match status" value="1"/>
</dbReference>
<dbReference type="RefSeq" id="WP_054757212.1">
    <property type="nucleotide sequence ID" value="NZ_AZFQ01000012.1"/>
</dbReference>
<reference evidence="2 3" key="1">
    <citation type="journal article" date="2015" name="Genome Announc.">
        <title>Expanding the biotechnology potential of lactobacilli through comparative genomics of 213 strains and associated genera.</title>
        <authorList>
            <person name="Sun Z."/>
            <person name="Harris H.M."/>
            <person name="McCann A."/>
            <person name="Guo C."/>
            <person name="Argimon S."/>
            <person name="Zhang W."/>
            <person name="Yang X."/>
            <person name="Jeffery I.B."/>
            <person name="Cooney J.C."/>
            <person name="Kagawa T.F."/>
            <person name="Liu W."/>
            <person name="Song Y."/>
            <person name="Salvetti E."/>
            <person name="Wrobel A."/>
            <person name="Rasinkangas P."/>
            <person name="Parkhill J."/>
            <person name="Rea M.C."/>
            <person name="O'Sullivan O."/>
            <person name="Ritari J."/>
            <person name="Douillard F.P."/>
            <person name="Paul Ross R."/>
            <person name="Yang R."/>
            <person name="Briner A.E."/>
            <person name="Felis G.E."/>
            <person name="de Vos W.M."/>
            <person name="Barrangou R."/>
            <person name="Klaenhammer T.R."/>
            <person name="Caufield P.W."/>
            <person name="Cui Y."/>
            <person name="Zhang H."/>
            <person name="O'Toole P.W."/>
        </authorList>
    </citation>
    <scope>NUCLEOTIDE SEQUENCE [LARGE SCALE GENOMIC DNA]</scope>
    <source>
        <strain evidence="2 3">DSM 16230</strain>
    </source>
</reference>
<protein>
    <recommendedName>
        <fullName evidence="1">N-acetyltransferase domain-containing protein</fullName>
    </recommendedName>
</protein>
<dbReference type="PROSITE" id="PS51729">
    <property type="entry name" value="GNAT_YJDJ"/>
    <property type="match status" value="1"/>
</dbReference>
<gene>
    <name evidence="2" type="ORF">FD50_GL002234</name>
</gene>
<dbReference type="PATRIC" id="fig|1423801.4.peg.2281"/>
<comment type="caution">
    <text evidence="2">The sequence shown here is derived from an EMBL/GenBank/DDBJ whole genome shotgun (WGS) entry which is preliminary data.</text>
</comment>
<dbReference type="SUPFAM" id="SSF55729">
    <property type="entry name" value="Acyl-CoA N-acyltransferases (Nat)"/>
    <property type="match status" value="1"/>
</dbReference>
<proteinExistence type="predicted"/>
<dbReference type="Pfam" id="PF14542">
    <property type="entry name" value="Acetyltransf_CG"/>
    <property type="match status" value="1"/>
</dbReference>
<dbReference type="PANTHER" id="PTHR31435:SF10">
    <property type="entry name" value="BSR4717 PROTEIN"/>
    <property type="match status" value="1"/>
</dbReference>
<dbReference type="CDD" id="cd04301">
    <property type="entry name" value="NAT_SF"/>
    <property type="match status" value="1"/>
</dbReference>
<evidence type="ECO:0000313" key="3">
    <source>
        <dbReference type="Proteomes" id="UP000051166"/>
    </source>
</evidence>
<dbReference type="STRING" id="1423801.FD50_GL002234"/>
<dbReference type="EMBL" id="AZFQ01000012">
    <property type="protein sequence ID" value="KRM00257.1"/>
    <property type="molecule type" value="Genomic_DNA"/>
</dbReference>
<dbReference type="GeneID" id="98307180"/>
<dbReference type="Gene3D" id="3.40.630.30">
    <property type="match status" value="1"/>
</dbReference>
<dbReference type="Proteomes" id="UP000051166">
    <property type="component" value="Unassembled WGS sequence"/>
</dbReference>
<dbReference type="AlphaFoldDB" id="A0A0R1V3X7"/>
<dbReference type="InterPro" id="IPR016181">
    <property type="entry name" value="Acyl_CoA_acyltransferase"/>
</dbReference>
<evidence type="ECO:0000259" key="1">
    <source>
        <dbReference type="PROSITE" id="PS51729"/>
    </source>
</evidence>